<dbReference type="Pfam" id="PF02481">
    <property type="entry name" value="DNA_processg_A"/>
    <property type="match status" value="1"/>
</dbReference>
<dbReference type="SUPFAM" id="SSF102405">
    <property type="entry name" value="MCP/YpsA-like"/>
    <property type="match status" value="1"/>
</dbReference>
<dbReference type="KEGG" id="bcau:I6G59_17300"/>
<evidence type="ECO:0000259" key="2">
    <source>
        <dbReference type="Pfam" id="PF02481"/>
    </source>
</evidence>
<dbReference type="GO" id="GO:0009294">
    <property type="term" value="P:DNA-mediated transformation"/>
    <property type="evidence" value="ECO:0007669"/>
    <property type="project" value="InterPro"/>
</dbReference>
<reference evidence="3 4" key="1">
    <citation type="submission" date="2020-12" db="EMBL/GenBank/DDBJ databases">
        <title>FDA dAtabase for Regulatory Grade micrObial Sequences (FDA-ARGOS): Supporting development and validation of Infectious Disease Dx tests.</title>
        <authorList>
            <person name="Sproer C."/>
            <person name="Gronow S."/>
            <person name="Severitt S."/>
            <person name="Schroder I."/>
            <person name="Tallon L."/>
            <person name="Sadzewicz L."/>
            <person name="Zhao X."/>
            <person name="Boylan J."/>
            <person name="Ott S."/>
            <person name="Bowen H."/>
            <person name="Vavikolanu K."/>
            <person name="Mehta A."/>
            <person name="Aluvathingal J."/>
            <person name="Nadendla S."/>
            <person name="Lowell S."/>
            <person name="Myers T."/>
            <person name="Yan Y."/>
            <person name="Sichtig H."/>
        </authorList>
    </citation>
    <scope>NUCLEOTIDE SEQUENCE [LARGE SCALE GENOMIC DNA]</scope>
    <source>
        <strain evidence="3 4">FDAARGOS_902</strain>
    </source>
</reference>
<dbReference type="InterPro" id="IPR057666">
    <property type="entry name" value="DrpA_SLOG"/>
</dbReference>
<proteinExistence type="inferred from homology"/>
<dbReference type="PANTHER" id="PTHR43022">
    <property type="entry name" value="PROTEIN SMF"/>
    <property type="match status" value="1"/>
</dbReference>
<name>A0A7T2TH18_9MICO</name>
<dbReference type="Proteomes" id="UP000594979">
    <property type="component" value="Chromosome"/>
</dbReference>
<evidence type="ECO:0000313" key="4">
    <source>
        <dbReference type="Proteomes" id="UP000594979"/>
    </source>
</evidence>
<dbReference type="Gene3D" id="3.40.50.450">
    <property type="match status" value="1"/>
</dbReference>
<gene>
    <name evidence="3" type="primary">dprA</name>
    <name evidence="3" type="ORF">I6G59_17300</name>
</gene>
<dbReference type="EMBL" id="CP065682">
    <property type="protein sequence ID" value="QPS33649.1"/>
    <property type="molecule type" value="Genomic_DNA"/>
</dbReference>
<evidence type="ECO:0000313" key="3">
    <source>
        <dbReference type="EMBL" id="QPS33649.1"/>
    </source>
</evidence>
<sequence>MTSFGDLAKDDRTARILVSMLAEPDDAVTGRLLSRLGGAETLGVLEGEGKVPDLDRVDAQVWRDRLSAVSRPDELAERLRRIERDGIGVLVPGDRHWPSAVGGLGDRAPFVLWTRGADSFLSRPLSDLVTITGSRAATSYGEHVATDFATEFARDERVVVAGGAYGIEGAAHRAALAAGGDTIAVLAGGVDRPYPAGHRELLDRIASVGLLVSETAPGTAPTRHRFLARGRLLAALSSTTVVVEAGARTGALRTAQWAHELGRHVGAVPGPVTSAASVGPHELIGDGQARIVTDAGQITNMLHVGQDRRDSPQRSPLGAAFIRDQATRVARRNGPSL</sequence>
<dbReference type="NCBIfam" id="TIGR00732">
    <property type="entry name" value="dprA"/>
    <property type="match status" value="1"/>
</dbReference>
<feature type="domain" description="Smf/DprA SLOG" evidence="2">
    <location>
        <begin position="89"/>
        <end position="302"/>
    </location>
</feature>
<dbReference type="RefSeq" id="WP_197932018.1">
    <property type="nucleotide sequence ID" value="NZ_CP065682.1"/>
</dbReference>
<dbReference type="InterPro" id="IPR003488">
    <property type="entry name" value="DprA"/>
</dbReference>
<comment type="similarity">
    <text evidence="1">Belongs to the DprA/Smf family.</text>
</comment>
<organism evidence="3 4">
    <name type="scientific">Brevibacterium casei</name>
    <dbReference type="NCBI Taxonomy" id="33889"/>
    <lineage>
        <taxon>Bacteria</taxon>
        <taxon>Bacillati</taxon>
        <taxon>Actinomycetota</taxon>
        <taxon>Actinomycetes</taxon>
        <taxon>Micrococcales</taxon>
        <taxon>Brevibacteriaceae</taxon>
        <taxon>Brevibacterium</taxon>
    </lineage>
</organism>
<accession>A0A7T2TH18</accession>
<protein>
    <submittedName>
        <fullName evidence="3">DNA-protecting protein DprA</fullName>
    </submittedName>
</protein>
<dbReference type="PANTHER" id="PTHR43022:SF1">
    <property type="entry name" value="PROTEIN SMF"/>
    <property type="match status" value="1"/>
</dbReference>
<evidence type="ECO:0000256" key="1">
    <source>
        <dbReference type="ARBA" id="ARBA00006525"/>
    </source>
</evidence>
<dbReference type="AlphaFoldDB" id="A0A7T2TH18"/>